<evidence type="ECO:0000313" key="1">
    <source>
        <dbReference type="EMBL" id="SNQ50479.1"/>
    </source>
</evidence>
<sequence length="85" mass="8717">MDVESGEGRRHGRCHRIGACPVCNRDGERQGTKVRTILIVGGGYAGVEGFGELLALAKAIGAALPRAELGRAELPPGGGARPDPA</sequence>
<dbReference type="EMBL" id="FZMO01000412">
    <property type="protein sequence ID" value="SNQ50479.1"/>
    <property type="molecule type" value="Genomic_DNA"/>
</dbReference>
<organism evidence="1 2">
    <name type="scientific">Frankia canadensis</name>
    <dbReference type="NCBI Taxonomy" id="1836972"/>
    <lineage>
        <taxon>Bacteria</taxon>
        <taxon>Bacillati</taxon>
        <taxon>Actinomycetota</taxon>
        <taxon>Actinomycetes</taxon>
        <taxon>Frankiales</taxon>
        <taxon>Frankiaceae</taxon>
        <taxon>Frankia</taxon>
    </lineage>
</organism>
<keyword evidence="2" id="KW-1185">Reference proteome</keyword>
<gene>
    <name evidence="1" type="ORF">FRACA_470027</name>
</gene>
<dbReference type="AlphaFoldDB" id="A0A2I2KXU4"/>
<evidence type="ECO:0008006" key="3">
    <source>
        <dbReference type="Google" id="ProtNLM"/>
    </source>
</evidence>
<accession>A0A2I2KXU4</accession>
<proteinExistence type="predicted"/>
<name>A0A2I2KXU4_9ACTN</name>
<dbReference type="Proteomes" id="UP000234331">
    <property type="component" value="Unassembled WGS sequence"/>
</dbReference>
<protein>
    <recommendedName>
        <fullName evidence="3">FAD/NAD(P)-binding domain-containing protein</fullName>
    </recommendedName>
</protein>
<evidence type="ECO:0000313" key="2">
    <source>
        <dbReference type="Proteomes" id="UP000234331"/>
    </source>
</evidence>
<reference evidence="1 2" key="1">
    <citation type="submission" date="2017-06" db="EMBL/GenBank/DDBJ databases">
        <authorList>
            <person name="Kim H.J."/>
            <person name="Triplett B.A."/>
        </authorList>
    </citation>
    <scope>NUCLEOTIDE SEQUENCE [LARGE SCALE GENOMIC DNA]</scope>
    <source>
        <strain evidence="1">FRACA_ARgP5</strain>
    </source>
</reference>